<protein>
    <submittedName>
        <fullName evidence="1">Uncharacterized protein</fullName>
    </submittedName>
</protein>
<name>A0A9Q0X3Z0_9ROSI</name>
<keyword evidence="2" id="KW-1185">Reference proteome</keyword>
<dbReference type="EMBL" id="JAPFFM010000001">
    <property type="protein sequence ID" value="KAJ6778531.1"/>
    <property type="molecule type" value="Genomic_DNA"/>
</dbReference>
<proteinExistence type="predicted"/>
<dbReference type="AlphaFoldDB" id="A0A9Q0X3Z0"/>
<sequence length="103" mass="11428">MEEFVNSWVDASDELVQVVEQARSEAIITEKTSKVVEMAAKVMYRSNRIWHWYSSSCYTASLGGDLAPFVRISKALIVSDTTNAEDAPVQGCKQKVEDPLGTL</sequence>
<gene>
    <name evidence="1" type="ORF">OIU74_002338</name>
</gene>
<comment type="caution">
    <text evidence="1">The sequence shown here is derived from an EMBL/GenBank/DDBJ whole genome shotgun (WGS) entry which is preliminary data.</text>
</comment>
<accession>A0A9Q0X3Z0</accession>
<evidence type="ECO:0000313" key="1">
    <source>
        <dbReference type="EMBL" id="KAJ6778531.1"/>
    </source>
</evidence>
<evidence type="ECO:0000313" key="2">
    <source>
        <dbReference type="Proteomes" id="UP001151752"/>
    </source>
</evidence>
<reference evidence="1" key="1">
    <citation type="submission" date="2022-11" db="EMBL/GenBank/DDBJ databases">
        <authorList>
            <person name="Hyden B.L."/>
            <person name="Feng K."/>
            <person name="Yates T."/>
            <person name="Jawdy S."/>
            <person name="Smart L.B."/>
            <person name="Muchero W."/>
        </authorList>
    </citation>
    <scope>NUCLEOTIDE SEQUENCE</scope>
    <source>
        <tissue evidence="1">Shoot tip</tissue>
    </source>
</reference>
<organism evidence="1 2">
    <name type="scientific">Salix koriyanagi</name>
    <dbReference type="NCBI Taxonomy" id="2511006"/>
    <lineage>
        <taxon>Eukaryota</taxon>
        <taxon>Viridiplantae</taxon>
        <taxon>Streptophyta</taxon>
        <taxon>Embryophyta</taxon>
        <taxon>Tracheophyta</taxon>
        <taxon>Spermatophyta</taxon>
        <taxon>Magnoliopsida</taxon>
        <taxon>eudicotyledons</taxon>
        <taxon>Gunneridae</taxon>
        <taxon>Pentapetalae</taxon>
        <taxon>rosids</taxon>
        <taxon>fabids</taxon>
        <taxon>Malpighiales</taxon>
        <taxon>Salicaceae</taxon>
        <taxon>Saliceae</taxon>
        <taxon>Salix</taxon>
    </lineage>
</organism>
<dbReference type="Proteomes" id="UP001151752">
    <property type="component" value="Chromosome 16"/>
</dbReference>
<reference evidence="1" key="2">
    <citation type="journal article" date="2023" name="Int. J. Mol. Sci.">
        <title>De Novo Assembly and Annotation of 11 Diverse Shrub Willow (Salix) Genomes Reveals Novel Gene Organization in Sex-Linked Regions.</title>
        <authorList>
            <person name="Hyden B."/>
            <person name="Feng K."/>
            <person name="Yates T.B."/>
            <person name="Jawdy S."/>
            <person name="Cereghino C."/>
            <person name="Smart L.B."/>
            <person name="Muchero W."/>
        </authorList>
    </citation>
    <scope>NUCLEOTIDE SEQUENCE</scope>
    <source>
        <tissue evidence="1">Shoot tip</tissue>
    </source>
</reference>